<gene>
    <name evidence="2" type="ORF">QR680_019343</name>
</gene>
<evidence type="ECO:0008006" key="4">
    <source>
        <dbReference type="Google" id="ProtNLM"/>
    </source>
</evidence>
<evidence type="ECO:0000256" key="1">
    <source>
        <dbReference type="SAM" id="MobiDB-lite"/>
    </source>
</evidence>
<feature type="region of interest" description="Disordered" evidence="1">
    <location>
        <begin position="89"/>
        <end position="138"/>
    </location>
</feature>
<feature type="region of interest" description="Disordered" evidence="1">
    <location>
        <begin position="710"/>
        <end position="743"/>
    </location>
</feature>
<reference evidence="2" key="1">
    <citation type="submission" date="2023-06" db="EMBL/GenBank/DDBJ databases">
        <title>Genomic analysis of the entomopathogenic nematode Steinernema hermaphroditum.</title>
        <authorList>
            <person name="Schwarz E.M."/>
            <person name="Heppert J.K."/>
            <person name="Baniya A."/>
            <person name="Schwartz H.T."/>
            <person name="Tan C.-H."/>
            <person name="Antoshechkin I."/>
            <person name="Sternberg P.W."/>
            <person name="Goodrich-Blair H."/>
            <person name="Dillman A.R."/>
        </authorList>
    </citation>
    <scope>NUCLEOTIDE SEQUENCE</scope>
    <source>
        <strain evidence="2">PS9179</strain>
        <tissue evidence="2">Whole animal</tissue>
    </source>
</reference>
<evidence type="ECO:0000313" key="2">
    <source>
        <dbReference type="EMBL" id="KAK0390416.1"/>
    </source>
</evidence>
<organism evidence="2 3">
    <name type="scientific">Steinernema hermaphroditum</name>
    <dbReference type="NCBI Taxonomy" id="289476"/>
    <lineage>
        <taxon>Eukaryota</taxon>
        <taxon>Metazoa</taxon>
        <taxon>Ecdysozoa</taxon>
        <taxon>Nematoda</taxon>
        <taxon>Chromadorea</taxon>
        <taxon>Rhabditida</taxon>
        <taxon>Tylenchina</taxon>
        <taxon>Panagrolaimomorpha</taxon>
        <taxon>Strongyloidoidea</taxon>
        <taxon>Steinernematidae</taxon>
        <taxon>Steinernema</taxon>
    </lineage>
</organism>
<dbReference type="AlphaFoldDB" id="A0AA39GNT6"/>
<sequence length="817" mass="93678">MVYNVLLTKSKPPAMELLIREIKKRPALHGVLKRKDVPESEWDAVISAVHEKFPEVDSRMAWRSWYCVMYQHRNTLSGLSGRFPDLDDILGPRKQAKRKGRPPTISAPTPEQSINNQSNEEQYNYYPPHSSSAESLSVVNQIQSPTPFREHSIAVDPVINTPYSLSTMPPSYLFGNFTYEAPADHTHFRYCLEMVWKKIRAKKAAARNLNDLRRQCMKVMKPAGSMYACYGEGSIVFMLAEMKSYPALYQQNCRTKRSHTQLSGEAMKCFQRLMESLRARFNGITEELVWRAWSRLRTTYNTKSCTERWTEHLFFLKDVKQPYKRRKTAKETISLDGYESTSSVSSVSSVELTPPSSPISQPSFDIKTDQSITEQCFDFQAEEPQPIVNDTFLADIPMAHSEDSRLQGYFNVSKPTFSNHRSQSLPRRSRSLIAVHGREACDLLINIVRDYPSFYMESMWRFKNPQQLPQTLQGDWSSIMQRMRESFPDVDDAAVLNAWRTIRTRYGNNTSRRYANKITYLNEFLERIKRGARGNSKKGSVDNAIQHDVPCEVDYEPAVKLPSTSHSHQNKSTCFMDEFERNFGNEAVAVILEEIGKRSDFYGDALENALSVANLIEPQSSSWRIIALSIQERIPYVAEIDVFNAWRSVRVNYWNEQCPQNWVGRITFLNRTNTNVKGGQEESPTISLDSEPDEDVVDVTSQNLALDQVNRNKRDVSDEPSRSEASIDRSSSHLLPEFPADQESVSTIVRSNSSMESISSSSANDQCAQRRAADPLKHLLFNIFKTMYSEPDSEANLSELRRVITRILTDAYDRIER</sequence>
<dbReference type="Proteomes" id="UP001175271">
    <property type="component" value="Unassembled WGS sequence"/>
</dbReference>
<dbReference type="EMBL" id="JAUCMV010000006">
    <property type="protein sequence ID" value="KAK0390416.1"/>
    <property type="molecule type" value="Genomic_DNA"/>
</dbReference>
<feature type="compositionally biased region" description="Polar residues" evidence="1">
    <location>
        <begin position="129"/>
        <end position="138"/>
    </location>
</feature>
<feature type="region of interest" description="Disordered" evidence="1">
    <location>
        <begin position="675"/>
        <end position="694"/>
    </location>
</feature>
<name>A0AA39GNT6_9BILA</name>
<feature type="compositionally biased region" description="Low complexity" evidence="1">
    <location>
        <begin position="111"/>
        <end position="126"/>
    </location>
</feature>
<feature type="compositionally biased region" description="Basic and acidic residues" evidence="1">
    <location>
        <begin position="710"/>
        <end position="731"/>
    </location>
</feature>
<protein>
    <recommendedName>
        <fullName evidence="4">MADF domain-containing protein</fullName>
    </recommendedName>
</protein>
<comment type="caution">
    <text evidence="2">The sequence shown here is derived from an EMBL/GenBank/DDBJ whole genome shotgun (WGS) entry which is preliminary data.</text>
</comment>
<proteinExistence type="predicted"/>
<accession>A0AA39GNT6</accession>
<evidence type="ECO:0000313" key="3">
    <source>
        <dbReference type="Proteomes" id="UP001175271"/>
    </source>
</evidence>
<keyword evidence="3" id="KW-1185">Reference proteome</keyword>
<feature type="compositionally biased region" description="Polar residues" evidence="1">
    <location>
        <begin position="675"/>
        <end position="688"/>
    </location>
</feature>